<protein>
    <submittedName>
        <fullName evidence="1">Uncharacterized protein</fullName>
    </submittedName>
</protein>
<sequence length="142" mass="16541">MRNNIAKQNNADADQIPIEFTDFNDFMAKFLANFDNNENQENSEFKLSCTVNITGLTGNFKEQAGYIIKAISDDHEYTWTYQKEYNVKKSNSKAFYCYCSQRDCLGEKPKKHSDMNKHHQYSIFLAKVALKLPFTKIPNYPI</sequence>
<proteinExistence type="predicted"/>
<dbReference type="EMBL" id="QKYT01001030">
    <property type="protein sequence ID" value="RIA80171.1"/>
    <property type="molecule type" value="Genomic_DNA"/>
</dbReference>
<dbReference type="OrthoDB" id="2445977at2759"/>
<organism evidence="1 2">
    <name type="scientific">Glomus cerebriforme</name>
    <dbReference type="NCBI Taxonomy" id="658196"/>
    <lineage>
        <taxon>Eukaryota</taxon>
        <taxon>Fungi</taxon>
        <taxon>Fungi incertae sedis</taxon>
        <taxon>Mucoromycota</taxon>
        <taxon>Glomeromycotina</taxon>
        <taxon>Glomeromycetes</taxon>
        <taxon>Glomerales</taxon>
        <taxon>Glomeraceae</taxon>
        <taxon>Glomus</taxon>
    </lineage>
</organism>
<dbReference type="Proteomes" id="UP000265703">
    <property type="component" value="Unassembled WGS sequence"/>
</dbReference>
<gene>
    <name evidence="1" type="ORF">C1645_839183</name>
</gene>
<comment type="caution">
    <text evidence="1">The sequence shown here is derived from an EMBL/GenBank/DDBJ whole genome shotgun (WGS) entry which is preliminary data.</text>
</comment>
<reference evidence="1 2" key="1">
    <citation type="submission" date="2018-06" db="EMBL/GenBank/DDBJ databases">
        <title>Comparative genomics reveals the genomic features of Rhizophagus irregularis, R. cerebriforme, R. diaphanum and Gigaspora rosea, and their symbiotic lifestyle signature.</title>
        <authorList>
            <person name="Morin E."/>
            <person name="San Clemente H."/>
            <person name="Chen E.C.H."/>
            <person name="De La Providencia I."/>
            <person name="Hainaut M."/>
            <person name="Kuo A."/>
            <person name="Kohler A."/>
            <person name="Murat C."/>
            <person name="Tang N."/>
            <person name="Roy S."/>
            <person name="Loubradou J."/>
            <person name="Henrissat B."/>
            <person name="Grigoriev I.V."/>
            <person name="Corradi N."/>
            <person name="Roux C."/>
            <person name="Martin F.M."/>
        </authorList>
    </citation>
    <scope>NUCLEOTIDE SEQUENCE [LARGE SCALE GENOMIC DNA]</scope>
    <source>
        <strain evidence="1 2">DAOM 227022</strain>
    </source>
</reference>
<accession>A0A397SBP4</accession>
<dbReference type="AlphaFoldDB" id="A0A397SBP4"/>
<evidence type="ECO:0000313" key="2">
    <source>
        <dbReference type="Proteomes" id="UP000265703"/>
    </source>
</evidence>
<keyword evidence="2" id="KW-1185">Reference proteome</keyword>
<evidence type="ECO:0000313" key="1">
    <source>
        <dbReference type="EMBL" id="RIA80171.1"/>
    </source>
</evidence>
<name>A0A397SBP4_9GLOM</name>